<evidence type="ECO:0000313" key="4">
    <source>
        <dbReference type="Proteomes" id="UP000728032"/>
    </source>
</evidence>
<evidence type="ECO:0000313" key="3">
    <source>
        <dbReference type="EMBL" id="CAD7649938.1"/>
    </source>
</evidence>
<dbReference type="Pfam" id="PF19086">
    <property type="entry name" value="Terpene_syn_C_2"/>
    <property type="match status" value="1"/>
</dbReference>
<dbReference type="Proteomes" id="UP000728032">
    <property type="component" value="Unassembled WGS sequence"/>
</dbReference>
<accession>A0A7R9LY26</accession>
<keyword evidence="4" id="KW-1185">Reference proteome</keyword>
<dbReference type="EMBL" id="OC918715">
    <property type="protein sequence ID" value="CAD7649938.1"/>
    <property type="molecule type" value="Genomic_DNA"/>
</dbReference>
<sequence length="383" mass="45298">MTSPIHQTKSNKVQEFKPRYPIPEIHSVLPFNENPLHLVDPMDSQFKDWCFETSLFSRDKFRRIADSTYYAAYFYSFCTDRNRYETLTKSMINIFILDDHMETTWGDINRKEVKAKEIYGQLHEVCDKLSDPGNRSIRMHVWKPYTLGFYAIYEDVLSVYNDCQRKRCLGFMKEWTDGMIDECVDLEANKRIENLTQYMEVRGRSTAVLFFVQLIEYADNLFVPQAEWDHPKFQRLLELATYLVALSNEVYSFEKEVKERDWNMDEVYNMVAFYVRFKGMTVAEAMDSLVTDYLKMEAEIVALKEEVLIEDWLSPDTRVFVERIILEDNPPKRGCLAALSLCVLYADTYYTSKKHNFSIITDCGLYVAYVLYPHIQVIRNSKY</sequence>
<evidence type="ECO:0000256" key="2">
    <source>
        <dbReference type="RuleBase" id="RU366034"/>
    </source>
</evidence>
<gene>
    <name evidence="3" type="ORF">ONB1V03_LOCUS7546</name>
</gene>
<dbReference type="GO" id="GO:0046872">
    <property type="term" value="F:metal ion binding"/>
    <property type="evidence" value="ECO:0007669"/>
    <property type="project" value="UniProtKB-KW"/>
</dbReference>
<dbReference type="PANTHER" id="PTHR35201">
    <property type="entry name" value="TERPENE SYNTHASE"/>
    <property type="match status" value="1"/>
</dbReference>
<dbReference type="EC" id="4.2.3.-" evidence="2"/>
<keyword evidence="2" id="KW-0460">Magnesium</keyword>
<keyword evidence="2" id="KW-0456">Lyase</keyword>
<protein>
    <recommendedName>
        <fullName evidence="2">Terpene synthase</fullName>
        <ecNumber evidence="2">4.2.3.-</ecNumber>
    </recommendedName>
</protein>
<organism evidence="3">
    <name type="scientific">Oppiella nova</name>
    <dbReference type="NCBI Taxonomy" id="334625"/>
    <lineage>
        <taxon>Eukaryota</taxon>
        <taxon>Metazoa</taxon>
        <taxon>Ecdysozoa</taxon>
        <taxon>Arthropoda</taxon>
        <taxon>Chelicerata</taxon>
        <taxon>Arachnida</taxon>
        <taxon>Acari</taxon>
        <taxon>Acariformes</taxon>
        <taxon>Sarcoptiformes</taxon>
        <taxon>Oribatida</taxon>
        <taxon>Brachypylina</taxon>
        <taxon>Oppioidea</taxon>
        <taxon>Oppiidae</taxon>
        <taxon>Oppiella</taxon>
    </lineage>
</organism>
<dbReference type="GO" id="GO:0008299">
    <property type="term" value="P:isoprenoid biosynthetic process"/>
    <property type="evidence" value="ECO:0007669"/>
    <property type="project" value="UniProtKB-ARBA"/>
</dbReference>
<dbReference type="PANTHER" id="PTHR35201:SF4">
    <property type="entry name" value="BETA-PINACENE SYNTHASE-RELATED"/>
    <property type="match status" value="1"/>
</dbReference>
<dbReference type="Gene3D" id="1.10.600.10">
    <property type="entry name" value="Farnesyl Diphosphate Synthase"/>
    <property type="match status" value="1"/>
</dbReference>
<dbReference type="SUPFAM" id="SSF48576">
    <property type="entry name" value="Terpenoid synthases"/>
    <property type="match status" value="1"/>
</dbReference>
<proteinExistence type="inferred from homology"/>
<dbReference type="GO" id="GO:0010333">
    <property type="term" value="F:terpene synthase activity"/>
    <property type="evidence" value="ECO:0007669"/>
    <property type="project" value="InterPro"/>
</dbReference>
<dbReference type="InterPro" id="IPR034686">
    <property type="entry name" value="Terpene_cyclase-like_2"/>
</dbReference>
<comment type="cofactor">
    <cofactor evidence="2">
        <name>Mg(2+)</name>
        <dbReference type="ChEBI" id="CHEBI:18420"/>
    </cofactor>
</comment>
<evidence type="ECO:0000256" key="1">
    <source>
        <dbReference type="ARBA" id="ARBA00006333"/>
    </source>
</evidence>
<dbReference type="InterPro" id="IPR008949">
    <property type="entry name" value="Isoprenoid_synthase_dom_sf"/>
</dbReference>
<dbReference type="AlphaFoldDB" id="A0A7R9LY26"/>
<name>A0A7R9LY26_9ACAR</name>
<dbReference type="OrthoDB" id="2861623at2759"/>
<keyword evidence="2" id="KW-0479">Metal-binding</keyword>
<reference evidence="3" key="1">
    <citation type="submission" date="2020-11" db="EMBL/GenBank/DDBJ databases">
        <authorList>
            <person name="Tran Van P."/>
        </authorList>
    </citation>
    <scope>NUCLEOTIDE SEQUENCE</scope>
</reference>
<comment type="similarity">
    <text evidence="1 2">Belongs to the terpene synthase family.</text>
</comment>
<dbReference type="EMBL" id="CAJPVJ010003890">
    <property type="protein sequence ID" value="CAG2168052.1"/>
    <property type="molecule type" value="Genomic_DNA"/>
</dbReference>